<keyword evidence="1" id="KW-0328">Glycosyltransferase</keyword>
<evidence type="ECO:0000313" key="2">
    <source>
        <dbReference type="Proteomes" id="UP001165960"/>
    </source>
</evidence>
<sequence length="788" mass="90028">MASKVSESEMRQRLPTKSAKESDDITKYVDKEETKGQENKEHWAVQKQWSNRISILFLALGIITRFYNLGHPNEVVFDEVHFGKFSSYYLRREFFFDVHPPLAKLILALGGYFIGFKGNFDFETIGLKYAEYGVPYTGLRATSAIFGAFNVPLAFLILQESGYSLLPSALATFFILFDNSLITQSRLILLDSQLAFFATLSVYCYIRFYKYRYGEFSDGWWFWMIATGVSLALTLSVKMVGLFTFATVGLAVVCDLWGLLDYRRGLSISHVLQHFMARVLGLILIPALVYLSFFWIHFKILTNSGTGDAFMSPEFQTTLKGNNLFTQSLPVKYGDNITLLHRQLKVYLHSHTARYPLRYEDGRISTQGQQVTGYPFKDANNYWRIHPIGPLEEEERPVKNGDVIRLEHLGTASFLMTHDVASPSMPTNEEITTIPINDTSKYKMTLFKLELENQPADAAWESHVHLVKILHVETPVAVWSHRKALPDWGFNQNEVNGNKKIEDPGNLWSVDDIMGVNHTTTEKPPTHRNFFFKFLELQRQMLAKNSQISADHPFATRPWQWPFTHRGCSYWTRDATKEQIYLLGNPIGYWVGTGVAILFLVYVAVDQLFMRRGIDTLRPLFRKRVYNSGLFLVMGYLLHYLPFFPMGRQLFLHHYLPALIFKYLLLGAAFQFTFFPTVDPSFSLLDTVPALPKSMPSQPIKTSLLTVVAAVSLMTMQLLSFSYFAPLTYGTSLASPGQVYYRKWLPSWDFHFAKPPSSDQVASVVPESKPLDESSEVKDSLASNSDSD</sequence>
<organism evidence="1 2">
    <name type="scientific">Entomophthora muscae</name>
    <dbReference type="NCBI Taxonomy" id="34485"/>
    <lineage>
        <taxon>Eukaryota</taxon>
        <taxon>Fungi</taxon>
        <taxon>Fungi incertae sedis</taxon>
        <taxon>Zoopagomycota</taxon>
        <taxon>Entomophthoromycotina</taxon>
        <taxon>Entomophthoromycetes</taxon>
        <taxon>Entomophthorales</taxon>
        <taxon>Entomophthoraceae</taxon>
        <taxon>Entomophthora</taxon>
    </lineage>
</organism>
<dbReference type="EC" id="2.4.1.109" evidence="1"/>
<proteinExistence type="predicted"/>
<gene>
    <name evidence="1" type="primary">PMT4_1</name>
    <name evidence="1" type="ORF">DSO57_1009641</name>
</gene>
<accession>A0ACC2U4T1</accession>
<keyword evidence="1" id="KW-0808">Transferase</keyword>
<protein>
    <submittedName>
        <fullName evidence="1">Dolichyl-phosphate-mannose--protein mannosyltransferase 4</fullName>
        <ecNumber evidence="1">2.4.1.109</ecNumber>
    </submittedName>
</protein>
<reference evidence="1" key="1">
    <citation type="submission" date="2022-04" db="EMBL/GenBank/DDBJ databases">
        <title>Genome of the entomopathogenic fungus Entomophthora muscae.</title>
        <authorList>
            <person name="Elya C."/>
            <person name="Lovett B.R."/>
            <person name="Lee E."/>
            <person name="Macias A.M."/>
            <person name="Hajek A.E."/>
            <person name="De Bivort B.L."/>
            <person name="Kasson M.T."/>
            <person name="De Fine Licht H.H."/>
            <person name="Stajich J.E."/>
        </authorList>
    </citation>
    <scope>NUCLEOTIDE SEQUENCE</scope>
    <source>
        <strain evidence="1">Berkeley</strain>
    </source>
</reference>
<dbReference type="Proteomes" id="UP001165960">
    <property type="component" value="Unassembled WGS sequence"/>
</dbReference>
<comment type="caution">
    <text evidence="1">The sequence shown here is derived from an EMBL/GenBank/DDBJ whole genome shotgun (WGS) entry which is preliminary data.</text>
</comment>
<dbReference type="EMBL" id="QTSX02001451">
    <property type="protein sequence ID" value="KAJ9081937.1"/>
    <property type="molecule type" value="Genomic_DNA"/>
</dbReference>
<evidence type="ECO:0000313" key="1">
    <source>
        <dbReference type="EMBL" id="KAJ9081937.1"/>
    </source>
</evidence>
<name>A0ACC2U4T1_9FUNG</name>
<keyword evidence="2" id="KW-1185">Reference proteome</keyword>